<dbReference type="Proteomes" id="UP000189705">
    <property type="component" value="Unplaced"/>
</dbReference>
<feature type="transmembrane region" description="Helical" evidence="2">
    <location>
        <begin position="164"/>
        <end position="187"/>
    </location>
</feature>
<dbReference type="PANTHER" id="PTHR45134">
    <property type="entry name" value="OS08G0543275 PROTEIN"/>
    <property type="match status" value="1"/>
</dbReference>
<sequence>MYGCMSLFLYVLCVCLSTYLRVYVYFSVCLNKFGCMSLFFWLLCMSLSVYLFIFCLFLCLDACIYFFFPCMDGSIYSVFLSVYLCTYLFFCRRVSIFLPIFLCFLSLVSACMHVSLCLRVHVSILCMHLFFYLCVSICLCFLSLCTCMHVSVCPCVHVCIMHVSIFLFVHVCFSACFSVGLCVYYVCIYFSVYFSGYICASGGQGTTPAPQGLPTALGPGRESRRGCGGGQRSRVPPGCDAGCPGGDGPGGSWWPLSLASPGPTGAAPARAPKRLGKYRRDPAPAPDAVPQQRPVSHQLPRGRGARIGPRLCSGVRGPAGLCTLSAPRTSHDGQRRGEGKPGPQAAWGAATCSPRHICTPLARPCRWALSSPTRGTEGPVGNPLPSRLCQGAGGGGGAGSRVRACGCLQHTQLLPLRRNSERNLGVTFPLEEVGGGNQMKAWRSHRRDCIRHPYSSGYQG</sequence>
<dbReference type="InParanoid" id="A0A3Q0GT74"/>
<feature type="compositionally biased region" description="Low complexity" evidence="1">
    <location>
        <begin position="286"/>
        <end position="295"/>
    </location>
</feature>
<keyword evidence="3" id="KW-1185">Reference proteome</keyword>
<evidence type="ECO:0000313" key="4">
    <source>
        <dbReference type="RefSeq" id="XP_025062622.1"/>
    </source>
</evidence>
<feature type="compositionally biased region" description="Basic and acidic residues" evidence="1">
    <location>
        <begin position="329"/>
        <end position="339"/>
    </location>
</feature>
<evidence type="ECO:0000256" key="2">
    <source>
        <dbReference type="SAM" id="Phobius"/>
    </source>
</evidence>
<accession>A0A3Q0GT74</accession>
<dbReference type="AlphaFoldDB" id="A0A3Q0GT74"/>
<feature type="transmembrane region" description="Helical" evidence="2">
    <location>
        <begin position="130"/>
        <end position="152"/>
    </location>
</feature>
<keyword evidence="2" id="KW-0472">Membrane</keyword>
<dbReference type="GeneID" id="112550653"/>
<reference evidence="4" key="1">
    <citation type="submission" date="2025-08" db="UniProtKB">
        <authorList>
            <consortium name="RefSeq"/>
        </authorList>
    </citation>
    <scope>IDENTIFICATION</scope>
</reference>
<feature type="transmembrane region" description="Helical" evidence="2">
    <location>
        <begin position="7"/>
        <end position="26"/>
    </location>
</feature>
<evidence type="ECO:0000313" key="3">
    <source>
        <dbReference type="Proteomes" id="UP000189705"/>
    </source>
</evidence>
<feature type="region of interest" description="Disordered" evidence="1">
    <location>
        <begin position="276"/>
        <end position="310"/>
    </location>
</feature>
<dbReference type="RefSeq" id="XP_025062622.1">
    <property type="nucleotide sequence ID" value="XM_025206837.1"/>
</dbReference>
<dbReference type="PANTHER" id="PTHR45134:SF22">
    <property type="entry name" value="G-PROTEIN COUPLED RECEPTORS FAMILY 1 PROFILE DOMAIN-CONTAINING PROTEIN"/>
    <property type="match status" value="1"/>
</dbReference>
<evidence type="ECO:0000256" key="1">
    <source>
        <dbReference type="SAM" id="MobiDB-lite"/>
    </source>
</evidence>
<dbReference type="KEGG" id="asn:112550653"/>
<proteinExistence type="predicted"/>
<keyword evidence="2" id="KW-1133">Transmembrane helix</keyword>
<feature type="transmembrane region" description="Helical" evidence="2">
    <location>
        <begin position="38"/>
        <end position="67"/>
    </location>
</feature>
<feature type="transmembrane region" description="Helical" evidence="2">
    <location>
        <begin position="74"/>
        <end position="90"/>
    </location>
</feature>
<gene>
    <name evidence="4" type="primary">LOC112550653</name>
</gene>
<feature type="region of interest" description="Disordered" evidence="1">
    <location>
        <begin position="324"/>
        <end position="348"/>
    </location>
</feature>
<organism evidence="3 4">
    <name type="scientific">Alligator sinensis</name>
    <name type="common">Chinese alligator</name>
    <dbReference type="NCBI Taxonomy" id="38654"/>
    <lineage>
        <taxon>Eukaryota</taxon>
        <taxon>Metazoa</taxon>
        <taxon>Chordata</taxon>
        <taxon>Craniata</taxon>
        <taxon>Vertebrata</taxon>
        <taxon>Euteleostomi</taxon>
        <taxon>Archelosauria</taxon>
        <taxon>Archosauria</taxon>
        <taxon>Crocodylia</taxon>
        <taxon>Alligatoridae</taxon>
        <taxon>Alligatorinae</taxon>
        <taxon>Alligator</taxon>
    </lineage>
</organism>
<name>A0A3Q0GT74_ALLSI</name>
<protein>
    <submittedName>
        <fullName evidence="4">Uncharacterized protein LOC112550653</fullName>
    </submittedName>
</protein>
<feature type="region of interest" description="Disordered" evidence="1">
    <location>
        <begin position="210"/>
        <end position="234"/>
    </location>
</feature>
<feature type="transmembrane region" description="Helical" evidence="2">
    <location>
        <begin position="96"/>
        <end position="118"/>
    </location>
</feature>
<keyword evidence="2" id="KW-0812">Transmembrane</keyword>